<comment type="caution">
    <text evidence="5">The sequence shown here is derived from an EMBL/GenBank/DDBJ whole genome shotgun (WGS) entry which is preliminary data.</text>
</comment>
<protein>
    <submittedName>
        <fullName evidence="5">1-acyl-sn-glycerol-3-phosphate acyltransferase</fullName>
    </submittedName>
</protein>
<gene>
    <name evidence="5" type="ORF">FHS79_001537</name>
</gene>
<accession>A0A841L721</accession>
<dbReference type="PANTHER" id="PTHR10434:SF9">
    <property type="entry name" value="PHOSPHOLIPID_GLYCEROL ACYLTRANSFERASE DOMAIN-CONTAINING PROTEIN"/>
    <property type="match status" value="1"/>
</dbReference>
<dbReference type="Pfam" id="PF01553">
    <property type="entry name" value="Acyltransferase"/>
    <property type="match status" value="1"/>
</dbReference>
<evidence type="ECO:0000313" key="6">
    <source>
        <dbReference type="Proteomes" id="UP000538147"/>
    </source>
</evidence>
<dbReference type="Proteomes" id="UP000538147">
    <property type="component" value="Unassembled WGS sequence"/>
</dbReference>
<comment type="pathway">
    <text evidence="1">Lipid metabolism.</text>
</comment>
<evidence type="ECO:0000259" key="4">
    <source>
        <dbReference type="SMART" id="SM00563"/>
    </source>
</evidence>
<sequence length="209" mass="22759">MAPPGTLIVNDATSARPRPRGSLGMEIWHWLCRGFLLAGGWKIACDWPSDAKVVITAAPHTSNWDGIWMVAAAGAWRARLRYMGKKSLTQGPFGWAVRWSGCIPIDRSKANDVVQASINAFAAADDLILAVPPEGTRDLVEKWKSGFYHIAVGAGVPITTAVMDYATRTVTLKITLWPSGDYAQDLPIIQAAYADAKGKYPEKFVMTGR</sequence>
<keyword evidence="2 5" id="KW-0808">Transferase</keyword>
<dbReference type="RefSeq" id="WP_184197810.1">
    <property type="nucleotide sequence ID" value="NZ_JACIIV010000009.1"/>
</dbReference>
<evidence type="ECO:0000256" key="2">
    <source>
        <dbReference type="ARBA" id="ARBA00022679"/>
    </source>
</evidence>
<evidence type="ECO:0000313" key="5">
    <source>
        <dbReference type="EMBL" id="MBB6227371.1"/>
    </source>
</evidence>
<keyword evidence="6" id="KW-1185">Reference proteome</keyword>
<evidence type="ECO:0000256" key="3">
    <source>
        <dbReference type="ARBA" id="ARBA00023315"/>
    </source>
</evidence>
<feature type="domain" description="Phospholipid/glycerol acyltransferase" evidence="4">
    <location>
        <begin position="54"/>
        <end position="166"/>
    </location>
</feature>
<dbReference type="InterPro" id="IPR002123">
    <property type="entry name" value="Plipid/glycerol_acylTrfase"/>
</dbReference>
<dbReference type="PANTHER" id="PTHR10434">
    <property type="entry name" value="1-ACYL-SN-GLYCEROL-3-PHOSPHATE ACYLTRANSFERASE"/>
    <property type="match status" value="1"/>
</dbReference>
<reference evidence="5 6" key="1">
    <citation type="submission" date="2020-08" db="EMBL/GenBank/DDBJ databases">
        <title>Genomic Encyclopedia of Type Strains, Phase IV (KMG-IV): sequencing the most valuable type-strain genomes for metagenomic binning, comparative biology and taxonomic classification.</title>
        <authorList>
            <person name="Goeker M."/>
        </authorList>
    </citation>
    <scope>NUCLEOTIDE SEQUENCE [LARGE SCALE GENOMIC DNA]</scope>
    <source>
        <strain evidence="5 6">DSM 102189</strain>
    </source>
</reference>
<dbReference type="GO" id="GO:0003841">
    <property type="term" value="F:1-acylglycerol-3-phosphate O-acyltransferase activity"/>
    <property type="evidence" value="ECO:0007669"/>
    <property type="project" value="TreeGrafter"/>
</dbReference>
<dbReference type="GO" id="GO:0006654">
    <property type="term" value="P:phosphatidic acid biosynthetic process"/>
    <property type="evidence" value="ECO:0007669"/>
    <property type="project" value="TreeGrafter"/>
</dbReference>
<name>A0A841L721_9SPHN</name>
<dbReference type="SUPFAM" id="SSF69593">
    <property type="entry name" value="Glycerol-3-phosphate (1)-acyltransferase"/>
    <property type="match status" value="1"/>
</dbReference>
<evidence type="ECO:0000256" key="1">
    <source>
        <dbReference type="ARBA" id="ARBA00005189"/>
    </source>
</evidence>
<organism evidence="5 6">
    <name type="scientific">Polymorphobacter multimanifer</name>
    <dbReference type="NCBI Taxonomy" id="1070431"/>
    <lineage>
        <taxon>Bacteria</taxon>
        <taxon>Pseudomonadati</taxon>
        <taxon>Pseudomonadota</taxon>
        <taxon>Alphaproteobacteria</taxon>
        <taxon>Sphingomonadales</taxon>
        <taxon>Sphingosinicellaceae</taxon>
        <taxon>Polymorphobacter</taxon>
    </lineage>
</organism>
<proteinExistence type="predicted"/>
<dbReference type="SMART" id="SM00563">
    <property type="entry name" value="PlsC"/>
    <property type="match status" value="1"/>
</dbReference>
<dbReference type="AlphaFoldDB" id="A0A841L721"/>
<dbReference type="EMBL" id="JACIIV010000009">
    <property type="protein sequence ID" value="MBB6227371.1"/>
    <property type="molecule type" value="Genomic_DNA"/>
</dbReference>
<keyword evidence="3 5" id="KW-0012">Acyltransferase</keyword>